<organism evidence="1 2">
    <name type="scientific">Platanthera zijinensis</name>
    <dbReference type="NCBI Taxonomy" id="2320716"/>
    <lineage>
        <taxon>Eukaryota</taxon>
        <taxon>Viridiplantae</taxon>
        <taxon>Streptophyta</taxon>
        <taxon>Embryophyta</taxon>
        <taxon>Tracheophyta</taxon>
        <taxon>Spermatophyta</taxon>
        <taxon>Magnoliopsida</taxon>
        <taxon>Liliopsida</taxon>
        <taxon>Asparagales</taxon>
        <taxon>Orchidaceae</taxon>
        <taxon>Orchidoideae</taxon>
        <taxon>Orchideae</taxon>
        <taxon>Orchidinae</taxon>
        <taxon>Platanthera</taxon>
    </lineage>
</organism>
<name>A0AAP0BDC6_9ASPA</name>
<evidence type="ECO:0000313" key="1">
    <source>
        <dbReference type="EMBL" id="KAK8935710.1"/>
    </source>
</evidence>
<evidence type="ECO:0000313" key="2">
    <source>
        <dbReference type="Proteomes" id="UP001418222"/>
    </source>
</evidence>
<sequence>MALLAFSSRLANSSNVFAEIASFKHKPSRDPNSATAKIPPINSYRAIRPLLLPSPSSSSKSVVAKGAWQPKYVYPDPNPDFARTETAKFQVELMRSLSKNKETFGKDVEEVVSVCSEIFSNFLHKEYGGPGTLLVEPFTDMLLALKEKKLPGPPVAARAALLWAQNYVDRDWEIWTPDQASP</sequence>
<dbReference type="GO" id="GO:0010468">
    <property type="term" value="P:regulation of gene expression"/>
    <property type="evidence" value="ECO:0007669"/>
    <property type="project" value="InterPro"/>
</dbReference>
<accession>A0AAP0BDC6</accession>
<dbReference type="PANTHER" id="PTHR35987:SF3">
    <property type="entry name" value="PROTEIN PLASTID REDOX INSENSITIVE 2-LIKE ISOFORM X1"/>
    <property type="match status" value="1"/>
</dbReference>
<dbReference type="PANTHER" id="PTHR35987">
    <property type="entry name" value="PROTEIN PLASTID REDOX INSENSITIVE 2, CHLOROPLASTIC-RELATED"/>
    <property type="match status" value="1"/>
</dbReference>
<dbReference type="AlphaFoldDB" id="A0AAP0BDC6"/>
<gene>
    <name evidence="1" type="ORF">KSP39_PZI013495</name>
</gene>
<protein>
    <submittedName>
        <fullName evidence="1">Uncharacterized protein</fullName>
    </submittedName>
</protein>
<dbReference type="Proteomes" id="UP001418222">
    <property type="component" value="Unassembled WGS sequence"/>
</dbReference>
<reference evidence="1 2" key="1">
    <citation type="journal article" date="2022" name="Nat. Plants">
        <title>Genomes of leafy and leafless Platanthera orchids illuminate the evolution of mycoheterotrophy.</title>
        <authorList>
            <person name="Li M.H."/>
            <person name="Liu K.W."/>
            <person name="Li Z."/>
            <person name="Lu H.C."/>
            <person name="Ye Q.L."/>
            <person name="Zhang D."/>
            <person name="Wang J.Y."/>
            <person name="Li Y.F."/>
            <person name="Zhong Z.M."/>
            <person name="Liu X."/>
            <person name="Yu X."/>
            <person name="Liu D.K."/>
            <person name="Tu X.D."/>
            <person name="Liu B."/>
            <person name="Hao Y."/>
            <person name="Liao X.Y."/>
            <person name="Jiang Y.T."/>
            <person name="Sun W.H."/>
            <person name="Chen J."/>
            <person name="Chen Y.Q."/>
            <person name="Ai Y."/>
            <person name="Zhai J.W."/>
            <person name="Wu S.S."/>
            <person name="Zhou Z."/>
            <person name="Hsiao Y.Y."/>
            <person name="Wu W.L."/>
            <person name="Chen Y.Y."/>
            <person name="Lin Y.F."/>
            <person name="Hsu J.L."/>
            <person name="Li C.Y."/>
            <person name="Wang Z.W."/>
            <person name="Zhao X."/>
            <person name="Zhong W.Y."/>
            <person name="Ma X.K."/>
            <person name="Ma L."/>
            <person name="Huang J."/>
            <person name="Chen G.Z."/>
            <person name="Huang M.Z."/>
            <person name="Huang L."/>
            <person name="Peng D.H."/>
            <person name="Luo Y.B."/>
            <person name="Zou S.Q."/>
            <person name="Chen S.P."/>
            <person name="Lan S."/>
            <person name="Tsai W.C."/>
            <person name="Van de Peer Y."/>
            <person name="Liu Z.J."/>
        </authorList>
    </citation>
    <scope>NUCLEOTIDE SEQUENCE [LARGE SCALE GENOMIC DNA]</scope>
    <source>
        <strain evidence="1">Lor287</strain>
    </source>
</reference>
<dbReference type="EMBL" id="JBBWWQ010000011">
    <property type="protein sequence ID" value="KAK8935710.1"/>
    <property type="molecule type" value="Genomic_DNA"/>
</dbReference>
<dbReference type="InterPro" id="IPR039349">
    <property type="entry name" value="PRIN2"/>
</dbReference>
<keyword evidence="2" id="KW-1185">Reference proteome</keyword>
<proteinExistence type="predicted"/>
<comment type="caution">
    <text evidence="1">The sequence shown here is derived from an EMBL/GenBank/DDBJ whole genome shotgun (WGS) entry which is preliminary data.</text>
</comment>